<dbReference type="EMBL" id="ABVL01000012">
    <property type="protein sequence ID" value="EDY18544.1"/>
    <property type="molecule type" value="Genomic_DNA"/>
</dbReference>
<protein>
    <recommendedName>
        <fullName evidence="2 5">Cell shape-determining protein MreC</fullName>
    </recommendedName>
    <alternativeName>
        <fullName evidence="4 5">Cell shape protein MreC</fullName>
    </alternativeName>
</protein>
<dbReference type="eggNOG" id="COG1792">
    <property type="taxonomic scope" value="Bacteria"/>
</dbReference>
<evidence type="ECO:0000256" key="2">
    <source>
        <dbReference type="ARBA" id="ARBA00013855"/>
    </source>
</evidence>
<dbReference type="AlphaFoldDB" id="B4D4U1"/>
<keyword evidence="7" id="KW-0472">Membrane</keyword>
<evidence type="ECO:0000256" key="3">
    <source>
        <dbReference type="ARBA" id="ARBA00022960"/>
    </source>
</evidence>
<dbReference type="PANTHER" id="PTHR34138:SF1">
    <property type="entry name" value="CELL SHAPE-DETERMINING PROTEIN MREC"/>
    <property type="match status" value="1"/>
</dbReference>
<evidence type="ECO:0000313" key="9">
    <source>
        <dbReference type="EMBL" id="EDY18544.1"/>
    </source>
</evidence>
<name>B4D4U1_9BACT</name>
<dbReference type="Gene3D" id="2.40.10.350">
    <property type="entry name" value="Rod shape-determining protein MreC, domain 2"/>
    <property type="match status" value="1"/>
</dbReference>
<proteinExistence type="inferred from homology"/>
<reference evidence="9 10" key="1">
    <citation type="journal article" date="2011" name="J. Bacteriol.">
        <title>Genome sequence of Chthoniobacter flavus Ellin428, an aerobic heterotrophic soil bacterium.</title>
        <authorList>
            <person name="Kant R."/>
            <person name="van Passel M.W."/>
            <person name="Palva A."/>
            <person name="Lucas S."/>
            <person name="Lapidus A."/>
            <person name="Glavina Del Rio T."/>
            <person name="Dalin E."/>
            <person name="Tice H."/>
            <person name="Bruce D."/>
            <person name="Goodwin L."/>
            <person name="Pitluck S."/>
            <person name="Larimer F.W."/>
            <person name="Land M.L."/>
            <person name="Hauser L."/>
            <person name="Sangwan P."/>
            <person name="de Vos W.M."/>
            <person name="Janssen P.H."/>
            <person name="Smidt H."/>
        </authorList>
    </citation>
    <scope>NUCLEOTIDE SEQUENCE [LARGE SCALE GENOMIC DNA]</scope>
    <source>
        <strain evidence="9 10">Ellin428</strain>
    </source>
</reference>
<dbReference type="InParanoid" id="B4D4U1"/>
<evidence type="ECO:0000259" key="8">
    <source>
        <dbReference type="Pfam" id="PF04085"/>
    </source>
</evidence>
<dbReference type="InterPro" id="IPR042177">
    <property type="entry name" value="Cell/Rod_1"/>
</dbReference>
<evidence type="ECO:0000256" key="6">
    <source>
        <dbReference type="SAM" id="Coils"/>
    </source>
</evidence>
<accession>B4D4U1</accession>
<comment type="caution">
    <text evidence="9">The sequence shown here is derived from an EMBL/GenBank/DDBJ whole genome shotgun (WGS) entry which is preliminary data.</text>
</comment>
<feature type="transmembrane region" description="Helical" evidence="7">
    <location>
        <begin position="6"/>
        <end position="23"/>
    </location>
</feature>
<comment type="similarity">
    <text evidence="1 5">Belongs to the MreC family.</text>
</comment>
<dbReference type="RefSeq" id="WP_006981254.1">
    <property type="nucleotide sequence ID" value="NZ_ABVL01000012.1"/>
</dbReference>
<sequence>MSRRLVIPSVLIFIIATGFVLFLSPHNMRRVQAGFLGIISPFLKTGSTVDKKYRDFREGLKTLEQLEDENKRLVVANKEMSATNQTLRGLETENNRLRNALGYRERAVFKLLPARIISRDASTWYNEVIIDRGVADGLKEEGDQAVLTEEGLVGKTTVVSDHSATVVLISDEACRVAASVEGTREQGIVKGERASSGSIPSIGLNFLSKQANLKNGANIYTSGAGGVFPSGVLIGQVKDFKMRELDGHATVVPAVDLTTLEDVFVVVGDNK</sequence>
<keyword evidence="3 5" id="KW-0133">Cell shape</keyword>
<dbReference type="NCBIfam" id="TIGR00219">
    <property type="entry name" value="mreC"/>
    <property type="match status" value="1"/>
</dbReference>
<dbReference type="FunCoup" id="B4D4U1">
    <property type="interactions" value="294"/>
</dbReference>
<dbReference type="InterPro" id="IPR042175">
    <property type="entry name" value="Cell/Rod_MreC_2"/>
</dbReference>
<dbReference type="InterPro" id="IPR055342">
    <property type="entry name" value="MreC_beta-barrel_core"/>
</dbReference>
<dbReference type="GO" id="GO:0005886">
    <property type="term" value="C:plasma membrane"/>
    <property type="evidence" value="ECO:0007669"/>
    <property type="project" value="TreeGrafter"/>
</dbReference>
<dbReference type="GO" id="GO:0008360">
    <property type="term" value="P:regulation of cell shape"/>
    <property type="evidence" value="ECO:0007669"/>
    <property type="project" value="UniProtKB-KW"/>
</dbReference>
<evidence type="ECO:0000256" key="4">
    <source>
        <dbReference type="ARBA" id="ARBA00032089"/>
    </source>
</evidence>
<evidence type="ECO:0000313" key="10">
    <source>
        <dbReference type="Proteomes" id="UP000005824"/>
    </source>
</evidence>
<comment type="function">
    <text evidence="5">Involved in formation and maintenance of cell shape.</text>
</comment>
<organism evidence="9 10">
    <name type="scientific">Chthoniobacter flavus Ellin428</name>
    <dbReference type="NCBI Taxonomy" id="497964"/>
    <lineage>
        <taxon>Bacteria</taxon>
        <taxon>Pseudomonadati</taxon>
        <taxon>Verrucomicrobiota</taxon>
        <taxon>Spartobacteria</taxon>
        <taxon>Chthoniobacterales</taxon>
        <taxon>Chthoniobacteraceae</taxon>
        <taxon>Chthoniobacter</taxon>
    </lineage>
</organism>
<dbReference type="Proteomes" id="UP000005824">
    <property type="component" value="Unassembled WGS sequence"/>
</dbReference>
<keyword evidence="7" id="KW-1133">Transmembrane helix</keyword>
<dbReference type="STRING" id="497964.CfE428DRAFT_3929"/>
<evidence type="ECO:0000256" key="5">
    <source>
        <dbReference type="PIRNR" id="PIRNR038471"/>
    </source>
</evidence>
<dbReference type="Gene3D" id="2.40.10.340">
    <property type="entry name" value="Rod shape-determining protein MreC, domain 1"/>
    <property type="match status" value="1"/>
</dbReference>
<feature type="domain" description="Rod shape-determining protein MreC beta-barrel core" evidence="8">
    <location>
        <begin position="116"/>
        <end position="266"/>
    </location>
</feature>
<dbReference type="PIRSF" id="PIRSF038471">
    <property type="entry name" value="MreC"/>
    <property type="match status" value="1"/>
</dbReference>
<evidence type="ECO:0000256" key="7">
    <source>
        <dbReference type="SAM" id="Phobius"/>
    </source>
</evidence>
<dbReference type="InterPro" id="IPR007221">
    <property type="entry name" value="MreC"/>
</dbReference>
<gene>
    <name evidence="9" type="ORF">CfE428DRAFT_3929</name>
</gene>
<dbReference type="Pfam" id="PF04085">
    <property type="entry name" value="MreC"/>
    <property type="match status" value="1"/>
</dbReference>
<feature type="coiled-coil region" evidence="6">
    <location>
        <begin position="63"/>
        <end position="100"/>
    </location>
</feature>
<keyword evidence="7" id="KW-0812">Transmembrane</keyword>
<dbReference type="PANTHER" id="PTHR34138">
    <property type="entry name" value="CELL SHAPE-DETERMINING PROTEIN MREC"/>
    <property type="match status" value="1"/>
</dbReference>
<keyword evidence="10" id="KW-1185">Reference proteome</keyword>
<keyword evidence="6" id="KW-0175">Coiled coil</keyword>
<evidence type="ECO:0000256" key="1">
    <source>
        <dbReference type="ARBA" id="ARBA00009369"/>
    </source>
</evidence>